<name>A0ABW3PLV6_9BACL</name>
<evidence type="ECO:0000313" key="1">
    <source>
        <dbReference type="EMBL" id="MFD1127062.1"/>
    </source>
</evidence>
<protein>
    <recommendedName>
        <fullName evidence="3">Nucleotidyl transferase AbiEii toxin, Type IV TA system</fullName>
    </recommendedName>
</protein>
<dbReference type="RefSeq" id="WP_091158060.1">
    <property type="nucleotide sequence ID" value="NZ_JBHTKX010000001.1"/>
</dbReference>
<dbReference type="SUPFAM" id="SSF81301">
    <property type="entry name" value="Nucleotidyltransferase"/>
    <property type="match status" value="1"/>
</dbReference>
<dbReference type="Gene3D" id="3.30.460.40">
    <property type="match status" value="1"/>
</dbReference>
<comment type="caution">
    <text evidence="1">The sequence shown here is derived from an EMBL/GenBank/DDBJ whole genome shotgun (WGS) entry which is preliminary data.</text>
</comment>
<evidence type="ECO:0000313" key="2">
    <source>
        <dbReference type="Proteomes" id="UP001597169"/>
    </source>
</evidence>
<keyword evidence="2" id="KW-1185">Reference proteome</keyword>
<gene>
    <name evidence="1" type="ORF">ACFQ3J_02625</name>
</gene>
<proteinExistence type="predicted"/>
<dbReference type="EMBL" id="JBHTKX010000001">
    <property type="protein sequence ID" value="MFD1127062.1"/>
    <property type="molecule type" value="Genomic_DNA"/>
</dbReference>
<evidence type="ECO:0008006" key="3">
    <source>
        <dbReference type="Google" id="ProtNLM"/>
    </source>
</evidence>
<dbReference type="InterPro" id="IPR043519">
    <property type="entry name" value="NT_sf"/>
</dbReference>
<accession>A0ABW3PLV6</accession>
<dbReference type="Proteomes" id="UP001597169">
    <property type="component" value="Unassembled WGS sequence"/>
</dbReference>
<organism evidence="1 2">
    <name type="scientific">Paenibacillus provencensis</name>
    <dbReference type="NCBI Taxonomy" id="441151"/>
    <lineage>
        <taxon>Bacteria</taxon>
        <taxon>Bacillati</taxon>
        <taxon>Bacillota</taxon>
        <taxon>Bacilli</taxon>
        <taxon>Bacillales</taxon>
        <taxon>Paenibacillaceae</taxon>
        <taxon>Paenibacillus</taxon>
    </lineage>
</organism>
<reference evidence="2" key="1">
    <citation type="journal article" date="2019" name="Int. J. Syst. Evol. Microbiol.">
        <title>The Global Catalogue of Microorganisms (GCM) 10K type strain sequencing project: providing services to taxonomists for standard genome sequencing and annotation.</title>
        <authorList>
            <consortium name="The Broad Institute Genomics Platform"/>
            <consortium name="The Broad Institute Genome Sequencing Center for Infectious Disease"/>
            <person name="Wu L."/>
            <person name="Ma J."/>
        </authorList>
    </citation>
    <scope>NUCLEOTIDE SEQUENCE [LARGE SCALE GENOMIC DNA]</scope>
    <source>
        <strain evidence="2">CCUG 53519</strain>
    </source>
</reference>
<sequence length="204" mass="23131">MAGLFSPNDWSHDEVLDRSLRLLINIWNTNDHLWLLGGSSSLMLQGVGLAKPPNDIDIYADLRVAKLLHRLASGRQIDEQVLDRSGTYTSLLSHYRIEDSAIELSGGFEICTEGSFYRTEVELLSSYAALYSVQGAAGKVKLTPLSHELLFNVLRQREDRYIPIATKITEDLKEHLPLIRELIARNVWSDQDLSRVEELLNTRL</sequence>